<gene>
    <name evidence="12" type="ORF">SAMN05661109_01779</name>
</gene>
<evidence type="ECO:0000256" key="1">
    <source>
        <dbReference type="ARBA" id="ARBA00001962"/>
    </source>
</evidence>
<dbReference type="PANTHER" id="PTHR23409">
    <property type="entry name" value="RIBONUCLEOSIDE-DIPHOSPHATE REDUCTASE SMALL CHAIN"/>
    <property type="match status" value="1"/>
</dbReference>
<keyword evidence="11" id="KW-1133">Transmembrane helix</keyword>
<dbReference type="STRING" id="1121357.SAMN05661109_01779"/>
<dbReference type="GO" id="GO:0005971">
    <property type="term" value="C:ribonucleoside-diphosphate reductase complex"/>
    <property type="evidence" value="ECO:0007669"/>
    <property type="project" value="InterPro"/>
</dbReference>
<dbReference type="InterPro" id="IPR033909">
    <property type="entry name" value="RNR_small"/>
</dbReference>
<evidence type="ECO:0000256" key="10">
    <source>
        <dbReference type="SAM" id="MobiDB-lite"/>
    </source>
</evidence>
<evidence type="ECO:0000256" key="8">
    <source>
        <dbReference type="ARBA" id="ARBA00023116"/>
    </source>
</evidence>
<protein>
    <recommendedName>
        <fullName evidence="4">ribonucleoside-diphosphate reductase</fullName>
        <ecNumber evidence="4">1.17.4.1</ecNumber>
    </recommendedName>
</protein>
<dbReference type="InterPro" id="IPR009078">
    <property type="entry name" value="Ferritin-like_SF"/>
</dbReference>
<evidence type="ECO:0000256" key="4">
    <source>
        <dbReference type="ARBA" id="ARBA00012274"/>
    </source>
</evidence>
<accession>A0A1H9UGU7</accession>
<dbReference type="Pfam" id="PF00268">
    <property type="entry name" value="Ribonuc_red_sm"/>
    <property type="match status" value="1"/>
</dbReference>
<comment type="similarity">
    <text evidence="2">Belongs to the ribonucleoside diphosphate reductase small chain family.</text>
</comment>
<dbReference type="EMBL" id="FOGQ01000008">
    <property type="protein sequence ID" value="SES08414.1"/>
    <property type="molecule type" value="Genomic_DNA"/>
</dbReference>
<dbReference type="GO" id="GO:0009263">
    <property type="term" value="P:deoxyribonucleotide biosynthetic process"/>
    <property type="evidence" value="ECO:0007669"/>
    <property type="project" value="UniProtKB-KW"/>
</dbReference>
<dbReference type="GO" id="GO:0046872">
    <property type="term" value="F:metal ion binding"/>
    <property type="evidence" value="ECO:0007669"/>
    <property type="project" value="UniProtKB-KW"/>
</dbReference>
<organism evidence="12 13">
    <name type="scientific">Corynebacterium cystitidis DSM 20524</name>
    <dbReference type="NCBI Taxonomy" id="1121357"/>
    <lineage>
        <taxon>Bacteria</taxon>
        <taxon>Bacillati</taxon>
        <taxon>Actinomycetota</taxon>
        <taxon>Actinomycetes</taxon>
        <taxon>Mycobacteriales</taxon>
        <taxon>Corynebacteriaceae</taxon>
        <taxon>Corynebacterium</taxon>
    </lineage>
</organism>
<feature type="transmembrane region" description="Helical" evidence="11">
    <location>
        <begin position="168"/>
        <end position="190"/>
    </location>
</feature>
<dbReference type="Proteomes" id="UP000198929">
    <property type="component" value="Unassembled WGS sequence"/>
</dbReference>
<evidence type="ECO:0000256" key="11">
    <source>
        <dbReference type="SAM" id="Phobius"/>
    </source>
</evidence>
<dbReference type="UniPathway" id="UPA00326"/>
<dbReference type="NCBIfam" id="NF010572">
    <property type="entry name" value="PRK13965.1"/>
    <property type="match status" value="1"/>
</dbReference>
<comment type="cofactor">
    <cofactor evidence="1">
        <name>Fe cation</name>
        <dbReference type="ChEBI" id="CHEBI:24875"/>
    </cofactor>
</comment>
<keyword evidence="8" id="KW-0215">Deoxyribonucleotide synthesis</keyword>
<comment type="subunit">
    <text evidence="3">Tetramer of two alpha and two beta subunits.</text>
</comment>
<evidence type="ECO:0000313" key="13">
    <source>
        <dbReference type="Proteomes" id="UP000198929"/>
    </source>
</evidence>
<dbReference type="GO" id="GO:0004748">
    <property type="term" value="F:ribonucleoside-diphosphate reductase activity, thioredoxin disulfide as acceptor"/>
    <property type="evidence" value="ECO:0007669"/>
    <property type="project" value="UniProtKB-EC"/>
</dbReference>
<keyword evidence="11" id="KW-0812">Transmembrane</keyword>
<dbReference type="PANTHER" id="PTHR23409:SF18">
    <property type="entry name" value="RIBONUCLEOSIDE-DIPHOSPHATE REDUCTASE SUBUNIT M2"/>
    <property type="match status" value="1"/>
</dbReference>
<reference evidence="13" key="1">
    <citation type="submission" date="2016-10" db="EMBL/GenBank/DDBJ databases">
        <authorList>
            <person name="Varghese N."/>
            <person name="Submissions S."/>
        </authorList>
    </citation>
    <scope>NUCLEOTIDE SEQUENCE [LARGE SCALE GENOMIC DNA]</scope>
    <source>
        <strain evidence="13">DSM 20524</strain>
    </source>
</reference>
<dbReference type="RefSeq" id="WP_092259295.1">
    <property type="nucleotide sequence ID" value="NZ_CP047199.1"/>
</dbReference>
<evidence type="ECO:0000256" key="6">
    <source>
        <dbReference type="ARBA" id="ARBA00023002"/>
    </source>
</evidence>
<dbReference type="Gene3D" id="1.10.620.20">
    <property type="entry name" value="Ribonucleotide Reductase, subunit A"/>
    <property type="match status" value="1"/>
</dbReference>
<proteinExistence type="inferred from homology"/>
<dbReference type="NCBIfam" id="TIGR04171">
    <property type="entry name" value="RNR_1b_NrdF"/>
    <property type="match status" value="1"/>
</dbReference>
<keyword evidence="11" id="KW-0472">Membrane</keyword>
<comment type="catalytic activity">
    <reaction evidence="9">
        <text>a 2'-deoxyribonucleoside 5'-diphosphate + [thioredoxin]-disulfide + H2O = a ribonucleoside 5'-diphosphate + [thioredoxin]-dithiol</text>
        <dbReference type="Rhea" id="RHEA:23252"/>
        <dbReference type="Rhea" id="RHEA-COMP:10698"/>
        <dbReference type="Rhea" id="RHEA-COMP:10700"/>
        <dbReference type="ChEBI" id="CHEBI:15377"/>
        <dbReference type="ChEBI" id="CHEBI:29950"/>
        <dbReference type="ChEBI" id="CHEBI:50058"/>
        <dbReference type="ChEBI" id="CHEBI:57930"/>
        <dbReference type="ChEBI" id="CHEBI:73316"/>
        <dbReference type="EC" id="1.17.4.1"/>
    </reaction>
</comment>
<name>A0A1H9UGU7_9CORY</name>
<evidence type="ECO:0000256" key="2">
    <source>
        <dbReference type="ARBA" id="ARBA00009303"/>
    </source>
</evidence>
<dbReference type="InterPro" id="IPR000358">
    <property type="entry name" value="RNR_small_fam"/>
</dbReference>
<keyword evidence="7" id="KW-0408">Iron</keyword>
<keyword evidence="6" id="KW-0560">Oxidoreductase</keyword>
<evidence type="ECO:0000256" key="7">
    <source>
        <dbReference type="ARBA" id="ARBA00023004"/>
    </source>
</evidence>
<evidence type="ECO:0000256" key="3">
    <source>
        <dbReference type="ARBA" id="ARBA00011209"/>
    </source>
</evidence>
<dbReference type="SUPFAM" id="SSF47240">
    <property type="entry name" value="Ferritin-like"/>
    <property type="match status" value="1"/>
</dbReference>
<dbReference type="NCBIfam" id="NF007182">
    <property type="entry name" value="PRK09614.1-1"/>
    <property type="match status" value="1"/>
</dbReference>
<evidence type="ECO:0000256" key="5">
    <source>
        <dbReference type="ARBA" id="ARBA00022723"/>
    </source>
</evidence>
<sequence>MTQPEFYLNRSVPPTEHPRGPLRPINWNHLEDPKDTEVWKRLTSNFWLPEKVPLSNDLPNWKELSPKHQELTVKVFTGLTMLDTVQATVGEIVQIPDARTEQEQSVYTNIAFMQAVHAKSYSSVFSTMCSTKQINDAYTWAIDNAVLQNRATCVMDYYHGDDPLKRKVAATVLSSLLLYAGFYLPLWYAARGIMLNTADMIRLILRDKAVHGYYSGYKYQRGIEAHPERADEMSDFTHSLIDRLLRLELDYSSELYSLVDKPGIDGVMAFVYYNADKALMNLGYEPRYEQEAAAVEPEILAALAPDSTETHDFFSGSGSAYVIGEAEDTVDSDWDF</sequence>
<dbReference type="CDD" id="cd01049">
    <property type="entry name" value="RNRR2"/>
    <property type="match status" value="1"/>
</dbReference>
<evidence type="ECO:0000256" key="9">
    <source>
        <dbReference type="ARBA" id="ARBA00047754"/>
    </source>
</evidence>
<dbReference type="InterPro" id="IPR012348">
    <property type="entry name" value="RNR-like"/>
</dbReference>
<evidence type="ECO:0000313" key="12">
    <source>
        <dbReference type="EMBL" id="SES08414.1"/>
    </source>
</evidence>
<keyword evidence="5" id="KW-0479">Metal-binding</keyword>
<keyword evidence="13" id="KW-1185">Reference proteome</keyword>
<feature type="region of interest" description="Disordered" evidence="10">
    <location>
        <begin position="1"/>
        <end position="24"/>
    </location>
</feature>
<dbReference type="AlphaFoldDB" id="A0A1H9UGU7"/>
<dbReference type="EC" id="1.17.4.1" evidence="4"/>
<dbReference type="InterPro" id="IPR026494">
    <property type="entry name" value="RNR_NrdF-like"/>
</dbReference>